<comment type="caution">
    <text evidence="3">The sequence shown here is derived from an EMBL/GenBank/DDBJ whole genome shotgun (WGS) entry which is preliminary data.</text>
</comment>
<evidence type="ECO:0000259" key="2">
    <source>
        <dbReference type="PROSITE" id="PS50801"/>
    </source>
</evidence>
<proteinExistence type="predicted"/>
<evidence type="ECO:0000313" key="4">
    <source>
        <dbReference type="Proteomes" id="UP001179280"/>
    </source>
</evidence>
<evidence type="ECO:0000256" key="1">
    <source>
        <dbReference type="ARBA" id="ARBA00022553"/>
    </source>
</evidence>
<organism evidence="3 4">
    <name type="scientific">Shouchella xiaoxiensis</name>
    <dbReference type="NCBI Taxonomy" id="766895"/>
    <lineage>
        <taxon>Bacteria</taxon>
        <taxon>Bacillati</taxon>
        <taxon>Bacillota</taxon>
        <taxon>Bacilli</taxon>
        <taxon>Bacillales</taxon>
        <taxon>Bacillaceae</taxon>
        <taxon>Shouchella</taxon>
    </lineage>
</organism>
<name>A0ABS2SP98_9BACI</name>
<dbReference type="InterPro" id="IPR051932">
    <property type="entry name" value="Bact_StressResp_Reg"/>
</dbReference>
<sequence>MIHSQSLYDFLMNKLTLLVEDWVDSERFNGKEGDQLTNNITKAQRKEQALSFHSHFLQMFRSDYDSYAAGINQWLETVGMSEGAIQSNTTERLKDLFQTQNQYVSLVDDFFEDEFADEKELAKKQIIEEMQALIVKITQLYEQIQEKQELKKKEIISQLSTPIISLNRYVALLPLVGEIEAAHVSDAFETILEECSKRNVNHLLIDLSGLYFMDTMFAHQIQKLVQSLLLTGVQVSLSGMRPQIAQTSVHLGIQFQDVHHYQDVERAMNHLNNQYLKISM</sequence>
<protein>
    <submittedName>
        <fullName evidence="3">RsbT co-antagonist protein RsbR</fullName>
    </submittedName>
</protein>
<dbReference type="CDD" id="cd07041">
    <property type="entry name" value="STAS_RsbR_RsbS_like"/>
    <property type="match status" value="1"/>
</dbReference>
<feature type="domain" description="STAS" evidence="2">
    <location>
        <begin position="160"/>
        <end position="271"/>
    </location>
</feature>
<dbReference type="Gene3D" id="3.30.750.24">
    <property type="entry name" value="STAS domain"/>
    <property type="match status" value="1"/>
</dbReference>
<dbReference type="EMBL" id="JAFBCV010000001">
    <property type="protein sequence ID" value="MBM7837352.1"/>
    <property type="molecule type" value="Genomic_DNA"/>
</dbReference>
<accession>A0ABS2SP98</accession>
<evidence type="ECO:0000313" key="3">
    <source>
        <dbReference type="EMBL" id="MBM7837352.1"/>
    </source>
</evidence>
<dbReference type="Pfam" id="PF01740">
    <property type="entry name" value="STAS"/>
    <property type="match status" value="1"/>
</dbReference>
<dbReference type="RefSeq" id="WP_204464274.1">
    <property type="nucleotide sequence ID" value="NZ_JAFBCV010000001.1"/>
</dbReference>
<dbReference type="PANTHER" id="PTHR33745:SF3">
    <property type="entry name" value="RSBT CO-ANTAGONIST PROTEIN RSBRC"/>
    <property type="match status" value="1"/>
</dbReference>
<dbReference type="PROSITE" id="PS50801">
    <property type="entry name" value="STAS"/>
    <property type="match status" value="1"/>
</dbReference>
<dbReference type="InterPro" id="IPR036513">
    <property type="entry name" value="STAS_dom_sf"/>
</dbReference>
<reference evidence="3" key="1">
    <citation type="submission" date="2021-01" db="EMBL/GenBank/DDBJ databases">
        <title>Genomic Encyclopedia of Type Strains, Phase IV (KMG-IV): sequencing the most valuable type-strain genomes for metagenomic binning, comparative biology and taxonomic classification.</title>
        <authorList>
            <person name="Goeker M."/>
        </authorList>
    </citation>
    <scope>NUCLEOTIDE SEQUENCE</scope>
    <source>
        <strain evidence="3">DSM 21943</strain>
    </source>
</reference>
<keyword evidence="1" id="KW-0597">Phosphoprotein</keyword>
<dbReference type="InterPro" id="IPR002645">
    <property type="entry name" value="STAS_dom"/>
</dbReference>
<dbReference type="SUPFAM" id="SSF52091">
    <property type="entry name" value="SpoIIaa-like"/>
    <property type="match status" value="1"/>
</dbReference>
<keyword evidence="4" id="KW-1185">Reference proteome</keyword>
<dbReference type="PANTHER" id="PTHR33745">
    <property type="entry name" value="RSBT ANTAGONIST PROTEIN RSBS-RELATED"/>
    <property type="match status" value="1"/>
</dbReference>
<gene>
    <name evidence="3" type="ORF">JOC54_000583</name>
</gene>
<dbReference type="Proteomes" id="UP001179280">
    <property type="component" value="Unassembled WGS sequence"/>
</dbReference>